<dbReference type="PANTHER" id="PTHR34219:SF3">
    <property type="entry name" value="BLL7967 PROTEIN"/>
    <property type="match status" value="1"/>
</dbReference>
<dbReference type="Pfam" id="PF03413">
    <property type="entry name" value="PepSY"/>
    <property type="match status" value="1"/>
</dbReference>
<evidence type="ECO:0000313" key="3">
    <source>
        <dbReference type="EMBL" id="MCP9200992.1"/>
    </source>
</evidence>
<accession>A0A9X2R9N8</accession>
<comment type="caution">
    <text evidence="3">The sequence shown here is derived from an EMBL/GenBank/DDBJ whole genome shotgun (WGS) entry which is preliminary data.</text>
</comment>
<organism evidence="3 4">
    <name type="scientific">Christiangramia oceanisediminis</name>
    <dbReference type="NCBI Taxonomy" id="2920386"/>
    <lineage>
        <taxon>Bacteria</taxon>
        <taxon>Pseudomonadati</taxon>
        <taxon>Bacteroidota</taxon>
        <taxon>Flavobacteriia</taxon>
        <taxon>Flavobacteriales</taxon>
        <taxon>Flavobacteriaceae</taxon>
        <taxon>Christiangramia</taxon>
    </lineage>
</organism>
<keyword evidence="1" id="KW-0812">Transmembrane</keyword>
<dbReference type="AlphaFoldDB" id="A0A9X2R9N8"/>
<dbReference type="Pfam" id="PF03929">
    <property type="entry name" value="PepSY_TM"/>
    <property type="match status" value="1"/>
</dbReference>
<protein>
    <submittedName>
        <fullName evidence="3">PepSY domain-containing protein</fullName>
    </submittedName>
</protein>
<dbReference type="Proteomes" id="UP001155280">
    <property type="component" value="Unassembled WGS sequence"/>
</dbReference>
<feature type="transmembrane region" description="Helical" evidence="1">
    <location>
        <begin position="197"/>
        <end position="217"/>
    </location>
</feature>
<proteinExistence type="predicted"/>
<feature type="transmembrane region" description="Helical" evidence="1">
    <location>
        <begin position="342"/>
        <end position="364"/>
    </location>
</feature>
<keyword evidence="1" id="KW-0472">Membrane</keyword>
<name>A0A9X2R9N8_9FLAO</name>
<sequence length="374" mass="43936">MSKKKKKNTWLKRWAGRLHLWLGLITGLIVFIVAVTGCIYVFHDEIKDAIYDYRFVEESNEPYLEPSRIKEIVQQRYPGTTDDFVLYSGKDRPVAVYGVHEETPYYFYLNPYTGEFLYAQDFTKDFFEIIKALHMYLLLPQDIGRQVVGVSTLVFILMMITGIILWWPKKLKNLKKSLKIKWDARWRRLNYDLHNISGFYLHILAIIVAITGLYFSYDWVKTGIYYFGNLGENFESDHHIENIVQQERISENPVDIAFYETMEMAPGNEMYFVWTEGDDHPISTGAYPESLDYDHQSNYYFHPQTAELLQEQPYDSKSTGLKLQEMSYGIHTGQFFGMTGKIIAFILSLFVASLPVTGFIVWWGRKNRMKHLTR</sequence>
<keyword evidence="1" id="KW-1133">Transmembrane helix</keyword>
<gene>
    <name evidence="3" type="ORF">MKO06_13825</name>
</gene>
<keyword evidence="4" id="KW-1185">Reference proteome</keyword>
<dbReference type="InterPro" id="IPR005625">
    <property type="entry name" value="PepSY-ass_TM"/>
</dbReference>
<dbReference type="EMBL" id="JANCNS010000003">
    <property type="protein sequence ID" value="MCP9200992.1"/>
    <property type="molecule type" value="Genomic_DNA"/>
</dbReference>
<evidence type="ECO:0000313" key="4">
    <source>
        <dbReference type="Proteomes" id="UP001155280"/>
    </source>
</evidence>
<evidence type="ECO:0000259" key="2">
    <source>
        <dbReference type="Pfam" id="PF03413"/>
    </source>
</evidence>
<reference evidence="3" key="1">
    <citation type="submission" date="2022-07" db="EMBL/GenBank/DDBJ databases">
        <title>Gramela sediminis sp. nov., isolated from deep-sea sediment of the Indian Ocean.</title>
        <authorList>
            <person name="Shi H."/>
        </authorList>
    </citation>
    <scope>NUCLEOTIDE SEQUENCE</scope>
    <source>
        <strain evidence="3">GC03-9</strain>
    </source>
</reference>
<dbReference type="PANTHER" id="PTHR34219">
    <property type="entry name" value="IRON-REGULATED INNER MEMBRANE PROTEIN-RELATED"/>
    <property type="match status" value="1"/>
</dbReference>
<dbReference type="InterPro" id="IPR025711">
    <property type="entry name" value="PepSY"/>
</dbReference>
<evidence type="ECO:0000256" key="1">
    <source>
        <dbReference type="SAM" id="Phobius"/>
    </source>
</evidence>
<feature type="domain" description="PepSY" evidence="2">
    <location>
        <begin position="66"/>
        <end position="117"/>
    </location>
</feature>
<dbReference type="RefSeq" id="WP_241552663.1">
    <property type="nucleotide sequence ID" value="NZ_JANCNS010000003.1"/>
</dbReference>
<feature type="transmembrane region" description="Helical" evidence="1">
    <location>
        <begin position="143"/>
        <end position="167"/>
    </location>
</feature>
<feature type="transmembrane region" description="Helical" evidence="1">
    <location>
        <begin position="20"/>
        <end position="42"/>
    </location>
</feature>